<dbReference type="SUPFAM" id="SSF56672">
    <property type="entry name" value="DNA/RNA polymerases"/>
    <property type="match status" value="1"/>
</dbReference>
<dbReference type="OrthoDB" id="5985998at2759"/>
<proteinExistence type="predicted"/>
<dbReference type="EMBL" id="CACRXK020006651">
    <property type="protein sequence ID" value="CAB4010009.1"/>
    <property type="molecule type" value="Genomic_DNA"/>
</dbReference>
<accession>A0A6S7HZI1</accession>
<evidence type="ECO:0000313" key="2">
    <source>
        <dbReference type="EMBL" id="CAB4010009.1"/>
    </source>
</evidence>
<dbReference type="PANTHER" id="PTHR33050:SF7">
    <property type="entry name" value="RIBONUCLEASE H"/>
    <property type="match status" value="1"/>
</dbReference>
<dbReference type="InterPro" id="IPR000477">
    <property type="entry name" value="RT_dom"/>
</dbReference>
<dbReference type="PANTHER" id="PTHR33050">
    <property type="entry name" value="REVERSE TRANSCRIPTASE DOMAIN-CONTAINING PROTEIN"/>
    <property type="match status" value="1"/>
</dbReference>
<dbReference type="InterPro" id="IPR043128">
    <property type="entry name" value="Rev_trsase/Diguanyl_cyclase"/>
</dbReference>
<dbReference type="Pfam" id="PF00078">
    <property type="entry name" value="RVT_1"/>
    <property type="match status" value="1"/>
</dbReference>
<protein>
    <submittedName>
        <fullName evidence="2">Uncharacterized protein</fullName>
    </submittedName>
</protein>
<evidence type="ECO:0000256" key="1">
    <source>
        <dbReference type="SAM" id="MobiDB-lite"/>
    </source>
</evidence>
<dbReference type="Proteomes" id="UP001152795">
    <property type="component" value="Unassembled WGS sequence"/>
</dbReference>
<comment type="caution">
    <text evidence="2">The sequence shown here is derived from an EMBL/GenBank/DDBJ whole genome shotgun (WGS) entry which is preliminary data.</text>
</comment>
<dbReference type="Gene3D" id="3.10.10.10">
    <property type="entry name" value="HIV Type 1 Reverse Transcriptase, subunit A, domain 1"/>
    <property type="match status" value="1"/>
</dbReference>
<organism evidence="2 3">
    <name type="scientific">Paramuricea clavata</name>
    <name type="common">Red gorgonian</name>
    <name type="synonym">Violescent sea-whip</name>
    <dbReference type="NCBI Taxonomy" id="317549"/>
    <lineage>
        <taxon>Eukaryota</taxon>
        <taxon>Metazoa</taxon>
        <taxon>Cnidaria</taxon>
        <taxon>Anthozoa</taxon>
        <taxon>Octocorallia</taxon>
        <taxon>Malacalcyonacea</taxon>
        <taxon>Plexauridae</taxon>
        <taxon>Paramuricea</taxon>
    </lineage>
</organism>
<sequence>MSDREPTDIEQPTPVASGQLNLTEQVFERFKSYLGQKVSNLTTNLTAKADSRSKRVERQTTGQQLKLAATRISFFSTPSYKTQSKKKKIKHADKSDAGWLAVKECEAEDLASDSDDQKRIKKAQASAVRKKAKSRQAKPINQAVAFLTQPTPVSGVENEGIGPKTVTSSTGKGRHEPVNAVGLPNVKGRLKSHLAVWTDIKAPDFIIDCIREGYKIPFYSTPEPATFPNNRSAHVHADFVSEALSELLSTCRIVETRKEDLVVINPLSVTTNKSDKKHLILDLRYVNKHIYKQKIKFEDWRTAINYFGPGTYFTNFDLKSGYHHLDIFSEHQSYLGFSWPNPDGSTRYYRFTVLPFGLSSAPYIFTKLLRPIIRHWRGLGISTTIFLDDNIDMENSPEISHEYATIIKSDLCMSGLVANDEKSTWAPTQNITWLGLDWNGVNGTIAIASHRLEKLNSAITTILN</sequence>
<gene>
    <name evidence="2" type="ORF">PACLA_8A075657</name>
</gene>
<feature type="region of interest" description="Disordered" evidence="1">
    <location>
        <begin position="155"/>
        <end position="180"/>
    </location>
</feature>
<dbReference type="InterPro" id="IPR052055">
    <property type="entry name" value="Hepadnavirus_pol/RT"/>
</dbReference>
<dbReference type="PROSITE" id="PS50878">
    <property type="entry name" value="RT_POL"/>
    <property type="match status" value="1"/>
</dbReference>
<dbReference type="AlphaFoldDB" id="A0A6S7HZI1"/>
<evidence type="ECO:0000313" key="3">
    <source>
        <dbReference type="Proteomes" id="UP001152795"/>
    </source>
</evidence>
<keyword evidence="3" id="KW-1185">Reference proteome</keyword>
<dbReference type="CDD" id="cd03714">
    <property type="entry name" value="RT_DIRS1"/>
    <property type="match status" value="1"/>
</dbReference>
<dbReference type="InterPro" id="IPR043502">
    <property type="entry name" value="DNA/RNA_pol_sf"/>
</dbReference>
<reference evidence="2" key="1">
    <citation type="submission" date="2020-04" db="EMBL/GenBank/DDBJ databases">
        <authorList>
            <person name="Alioto T."/>
            <person name="Alioto T."/>
            <person name="Gomez Garrido J."/>
        </authorList>
    </citation>
    <scope>NUCLEOTIDE SEQUENCE</scope>
    <source>
        <strain evidence="2">A484AB</strain>
    </source>
</reference>
<dbReference type="Gene3D" id="3.30.70.270">
    <property type="match status" value="1"/>
</dbReference>
<name>A0A6S7HZI1_PARCT</name>